<sequence>ADSMIDNLVSEYTADIEHRLRQQLTSQLVGILDHLDHQENSEKH</sequence>
<accession>A0A383ACR6</accession>
<proteinExistence type="predicted"/>
<dbReference type="EMBL" id="UINC01190996">
    <property type="protein sequence ID" value="SVE05411.1"/>
    <property type="molecule type" value="Genomic_DNA"/>
</dbReference>
<reference evidence="1" key="1">
    <citation type="submission" date="2018-05" db="EMBL/GenBank/DDBJ databases">
        <authorList>
            <person name="Lanie J.A."/>
            <person name="Ng W.-L."/>
            <person name="Kazmierczak K.M."/>
            <person name="Andrzejewski T.M."/>
            <person name="Davidsen T.M."/>
            <person name="Wayne K.J."/>
            <person name="Tettelin H."/>
            <person name="Glass J.I."/>
            <person name="Rusch D."/>
            <person name="Podicherti R."/>
            <person name="Tsui H.-C.T."/>
            <person name="Winkler M.E."/>
        </authorList>
    </citation>
    <scope>NUCLEOTIDE SEQUENCE</scope>
</reference>
<gene>
    <name evidence="1" type="ORF">METZ01_LOCUS458265</name>
</gene>
<protein>
    <submittedName>
        <fullName evidence="1">Uncharacterized protein</fullName>
    </submittedName>
</protein>
<organism evidence="1">
    <name type="scientific">marine metagenome</name>
    <dbReference type="NCBI Taxonomy" id="408172"/>
    <lineage>
        <taxon>unclassified sequences</taxon>
        <taxon>metagenomes</taxon>
        <taxon>ecological metagenomes</taxon>
    </lineage>
</organism>
<name>A0A383ACR6_9ZZZZ</name>
<dbReference type="AlphaFoldDB" id="A0A383ACR6"/>
<evidence type="ECO:0000313" key="1">
    <source>
        <dbReference type="EMBL" id="SVE05411.1"/>
    </source>
</evidence>
<feature type="non-terminal residue" evidence="1">
    <location>
        <position position="1"/>
    </location>
</feature>